<dbReference type="GO" id="GO:0005840">
    <property type="term" value="C:ribosome"/>
    <property type="evidence" value="ECO:0007669"/>
    <property type="project" value="UniProtKB-KW"/>
</dbReference>
<dbReference type="GO" id="GO:0016747">
    <property type="term" value="F:acyltransferase activity, transferring groups other than amino-acyl groups"/>
    <property type="evidence" value="ECO:0007669"/>
    <property type="project" value="InterPro"/>
</dbReference>
<feature type="domain" description="N-acetyltransferase" evidence="1">
    <location>
        <begin position="3"/>
        <end position="135"/>
    </location>
</feature>
<keyword evidence="3" id="KW-1185">Reference proteome</keyword>
<keyword evidence="2" id="KW-0689">Ribosomal protein</keyword>
<organism evidence="2 3">
    <name type="scientific">Halomicrobium zhouii</name>
    <dbReference type="NCBI Taxonomy" id="767519"/>
    <lineage>
        <taxon>Archaea</taxon>
        <taxon>Methanobacteriati</taxon>
        <taxon>Methanobacteriota</taxon>
        <taxon>Stenosarchaea group</taxon>
        <taxon>Halobacteria</taxon>
        <taxon>Halobacteriales</taxon>
        <taxon>Haloarculaceae</taxon>
        <taxon>Halomicrobium</taxon>
    </lineage>
</organism>
<proteinExistence type="predicted"/>
<dbReference type="CDD" id="cd04301">
    <property type="entry name" value="NAT_SF"/>
    <property type="match status" value="1"/>
</dbReference>
<dbReference type="InterPro" id="IPR053144">
    <property type="entry name" value="Acetyltransferase_Butenolide"/>
</dbReference>
<dbReference type="PANTHER" id="PTHR43233">
    <property type="entry name" value="FAMILY N-ACETYLTRANSFERASE, PUTATIVE (AFU_ORTHOLOGUE AFUA_6G03350)-RELATED"/>
    <property type="match status" value="1"/>
</dbReference>
<accession>A0A1I6M6I6</accession>
<reference evidence="2 3" key="1">
    <citation type="submission" date="2016-10" db="EMBL/GenBank/DDBJ databases">
        <authorList>
            <person name="de Groot N.N."/>
        </authorList>
    </citation>
    <scope>NUCLEOTIDE SEQUENCE [LARGE SCALE GENOMIC DNA]</scope>
    <source>
        <strain evidence="2 3">CGMCC 1.10457</strain>
    </source>
</reference>
<dbReference type="Gene3D" id="3.40.630.30">
    <property type="match status" value="1"/>
</dbReference>
<dbReference type="AlphaFoldDB" id="A0A1I6M6I6"/>
<protein>
    <submittedName>
        <fullName evidence="2">Ribosomal protein S18 acetylase RimI</fullName>
    </submittedName>
</protein>
<dbReference type="OrthoDB" id="87545at2157"/>
<evidence type="ECO:0000313" key="3">
    <source>
        <dbReference type="Proteomes" id="UP000199062"/>
    </source>
</evidence>
<dbReference type="SUPFAM" id="SSF55729">
    <property type="entry name" value="Acyl-CoA N-acyltransferases (Nat)"/>
    <property type="match status" value="1"/>
</dbReference>
<dbReference type="InterPro" id="IPR000182">
    <property type="entry name" value="GNAT_dom"/>
</dbReference>
<dbReference type="InterPro" id="IPR016181">
    <property type="entry name" value="Acyl_CoA_acyltransferase"/>
</dbReference>
<dbReference type="Pfam" id="PF13673">
    <property type="entry name" value="Acetyltransf_10"/>
    <property type="match status" value="1"/>
</dbReference>
<dbReference type="PROSITE" id="PS51186">
    <property type="entry name" value="GNAT"/>
    <property type="match status" value="1"/>
</dbReference>
<dbReference type="PANTHER" id="PTHR43233:SF1">
    <property type="entry name" value="FAMILY N-ACETYLTRANSFERASE, PUTATIVE (AFU_ORTHOLOGUE AFUA_6G03350)-RELATED"/>
    <property type="match status" value="1"/>
</dbReference>
<dbReference type="Proteomes" id="UP000199062">
    <property type="component" value="Unassembled WGS sequence"/>
</dbReference>
<gene>
    <name evidence="2" type="ORF">SAMN05216559_3828</name>
</gene>
<evidence type="ECO:0000259" key="1">
    <source>
        <dbReference type="PROSITE" id="PS51186"/>
    </source>
</evidence>
<dbReference type="RefSeq" id="WP_089818746.1">
    <property type="nucleotide sequence ID" value="NZ_FOZK01000005.1"/>
</dbReference>
<evidence type="ECO:0000313" key="2">
    <source>
        <dbReference type="EMBL" id="SFS11297.1"/>
    </source>
</evidence>
<name>A0A1I6M6I6_9EURY</name>
<keyword evidence="2" id="KW-0687">Ribonucleoprotein</keyword>
<sequence>MSYELRESVPDPETFVALREAAGMAPRSLEAARRGLGNTRYGVSMVATATGEPVGMARIVGDGGCVYHVCDMVVEPAHQGEGLGSRMMDALMAYVDEHAPETAYVNLMADVDGFYEQWGFERTAPASKGMYLPSE</sequence>
<dbReference type="EMBL" id="FOZK01000005">
    <property type="protein sequence ID" value="SFS11297.1"/>
    <property type="molecule type" value="Genomic_DNA"/>
</dbReference>